<gene>
    <name evidence="2" type="ORF">BO78DRAFT_22253</name>
</gene>
<accession>A0A319FLQ5</accession>
<sequence>MEMPRTPAGSGFDEIGRGRMTSARLTRRRGPIRTIRARRVTNALPLTGWWEPHCTVTGRMDPEDSNSNPVERTGRSAGSSAVGSAHREEINKLSHIPSGWLASRCCCLEFQEDRSSVFLLLTHYCMPLWMVDIGFSHESQIQQLDRAASPASDGVNFGRPDNLADWRCRQLVGLHKLAWRHGGLCR</sequence>
<dbReference type="Proteomes" id="UP000248423">
    <property type="component" value="Unassembled WGS sequence"/>
</dbReference>
<dbReference type="EMBL" id="KZ826325">
    <property type="protein sequence ID" value="PYI09753.1"/>
    <property type="molecule type" value="Genomic_DNA"/>
</dbReference>
<feature type="region of interest" description="Disordered" evidence="1">
    <location>
        <begin position="57"/>
        <end position="84"/>
    </location>
</feature>
<evidence type="ECO:0000313" key="2">
    <source>
        <dbReference type="EMBL" id="PYI09753.1"/>
    </source>
</evidence>
<evidence type="ECO:0000313" key="3">
    <source>
        <dbReference type="Proteomes" id="UP000248423"/>
    </source>
</evidence>
<reference evidence="2 3" key="1">
    <citation type="submission" date="2018-02" db="EMBL/GenBank/DDBJ databases">
        <title>The genomes of Aspergillus section Nigri reveals drivers in fungal speciation.</title>
        <authorList>
            <consortium name="DOE Joint Genome Institute"/>
            <person name="Vesth T.C."/>
            <person name="Nybo J."/>
            <person name="Theobald S."/>
            <person name="Brandl J."/>
            <person name="Frisvad J.C."/>
            <person name="Nielsen K.F."/>
            <person name="Lyhne E.K."/>
            <person name="Kogle M.E."/>
            <person name="Kuo A."/>
            <person name="Riley R."/>
            <person name="Clum A."/>
            <person name="Nolan M."/>
            <person name="Lipzen A."/>
            <person name="Salamov A."/>
            <person name="Henrissat B."/>
            <person name="Wiebenga A."/>
            <person name="De vries R.P."/>
            <person name="Grigoriev I.V."/>
            <person name="Mortensen U.H."/>
            <person name="Andersen M.R."/>
            <person name="Baker S.E."/>
        </authorList>
    </citation>
    <scope>NUCLEOTIDE SEQUENCE [LARGE SCALE GENOMIC DNA]</scope>
    <source>
        <strain evidence="2 3">CBS 121057</strain>
    </source>
</reference>
<proteinExistence type="predicted"/>
<protein>
    <submittedName>
        <fullName evidence="2">Uncharacterized protein</fullName>
    </submittedName>
</protein>
<evidence type="ECO:0000256" key="1">
    <source>
        <dbReference type="SAM" id="MobiDB-lite"/>
    </source>
</evidence>
<dbReference type="VEuPathDB" id="FungiDB:BO78DRAFT_22253"/>
<dbReference type="AlphaFoldDB" id="A0A319FLQ5"/>
<keyword evidence="3" id="KW-1185">Reference proteome</keyword>
<feature type="compositionally biased region" description="Low complexity" evidence="1">
    <location>
        <begin position="75"/>
        <end position="84"/>
    </location>
</feature>
<name>A0A319FLQ5_ASPSB</name>
<feature type="region of interest" description="Disordered" evidence="1">
    <location>
        <begin position="1"/>
        <end position="29"/>
    </location>
</feature>
<organism evidence="2 3">
    <name type="scientific">Aspergillus sclerotiicarbonarius (strain CBS 121057 / IBT 28362)</name>
    <dbReference type="NCBI Taxonomy" id="1448318"/>
    <lineage>
        <taxon>Eukaryota</taxon>
        <taxon>Fungi</taxon>
        <taxon>Dikarya</taxon>
        <taxon>Ascomycota</taxon>
        <taxon>Pezizomycotina</taxon>
        <taxon>Eurotiomycetes</taxon>
        <taxon>Eurotiomycetidae</taxon>
        <taxon>Eurotiales</taxon>
        <taxon>Aspergillaceae</taxon>
        <taxon>Aspergillus</taxon>
        <taxon>Aspergillus subgen. Circumdati</taxon>
    </lineage>
</organism>